<dbReference type="Proteomes" id="UP001324115">
    <property type="component" value="Unassembled WGS sequence"/>
</dbReference>
<dbReference type="EMBL" id="JAXUIC010000003">
    <property type="protein sequence ID" value="KAK4598805.1"/>
    <property type="molecule type" value="Genomic_DNA"/>
</dbReference>
<evidence type="ECO:0000313" key="2">
    <source>
        <dbReference type="EMBL" id="KAK4598805.1"/>
    </source>
</evidence>
<keyword evidence="3" id="KW-1185">Reference proteome</keyword>
<keyword evidence="1" id="KW-0812">Transmembrane</keyword>
<dbReference type="Gene3D" id="1.20.1250.20">
    <property type="entry name" value="MFS general substrate transporter like domains"/>
    <property type="match status" value="1"/>
</dbReference>
<gene>
    <name evidence="2" type="ORF">RGQ29_016027</name>
</gene>
<keyword evidence="1" id="KW-0472">Membrane</keyword>
<evidence type="ECO:0008006" key="4">
    <source>
        <dbReference type="Google" id="ProtNLM"/>
    </source>
</evidence>
<reference evidence="2 3" key="1">
    <citation type="journal article" date="2023" name="G3 (Bethesda)">
        <title>A haplotype-resolved chromosome-scale genome for Quercus rubra L. provides insights into the genetics of adaptive traits for red oak species.</title>
        <authorList>
            <person name="Kapoor B."/>
            <person name="Jenkins J."/>
            <person name="Schmutz J."/>
            <person name="Zhebentyayeva T."/>
            <person name="Kuelheim C."/>
            <person name="Coggeshall M."/>
            <person name="Heim C."/>
            <person name="Lasky J.R."/>
            <person name="Leites L."/>
            <person name="Islam-Faridi N."/>
            <person name="Romero-Severson J."/>
            <person name="DeLeo V.L."/>
            <person name="Lucas S.M."/>
            <person name="Lazic D."/>
            <person name="Gailing O."/>
            <person name="Carlson J."/>
            <person name="Staton M."/>
        </authorList>
    </citation>
    <scope>NUCLEOTIDE SEQUENCE [LARGE SCALE GENOMIC DNA]</scope>
    <source>
        <strain evidence="2">Pseudo-F2</strain>
    </source>
</reference>
<organism evidence="2 3">
    <name type="scientific">Quercus rubra</name>
    <name type="common">Northern red oak</name>
    <name type="synonym">Quercus borealis</name>
    <dbReference type="NCBI Taxonomy" id="3512"/>
    <lineage>
        <taxon>Eukaryota</taxon>
        <taxon>Viridiplantae</taxon>
        <taxon>Streptophyta</taxon>
        <taxon>Embryophyta</taxon>
        <taxon>Tracheophyta</taxon>
        <taxon>Spermatophyta</taxon>
        <taxon>Magnoliopsida</taxon>
        <taxon>eudicotyledons</taxon>
        <taxon>Gunneridae</taxon>
        <taxon>Pentapetalae</taxon>
        <taxon>rosids</taxon>
        <taxon>fabids</taxon>
        <taxon>Fagales</taxon>
        <taxon>Fagaceae</taxon>
        <taxon>Quercus</taxon>
    </lineage>
</organism>
<comment type="caution">
    <text evidence="2">The sequence shown here is derived from an EMBL/GenBank/DDBJ whole genome shotgun (WGS) entry which is preliminary data.</text>
</comment>
<evidence type="ECO:0000256" key="1">
    <source>
        <dbReference type="SAM" id="Phobius"/>
    </source>
</evidence>
<accession>A0AAN7FZ22</accession>
<protein>
    <recommendedName>
        <fullName evidence="4">Major facilitator superfamily (MFS) profile domain-containing protein</fullName>
    </recommendedName>
</protein>
<dbReference type="AlphaFoldDB" id="A0AAN7FZ22"/>
<name>A0AAN7FZ22_QUERU</name>
<keyword evidence="1" id="KW-1133">Transmembrane helix</keyword>
<evidence type="ECO:0000313" key="3">
    <source>
        <dbReference type="Proteomes" id="UP001324115"/>
    </source>
</evidence>
<proteinExistence type="predicted"/>
<sequence>MGAMINLSFNYTPQLIKASFARPHACYIIKSLFQPPSYLFQLQTPVLDIGTEYLVFGSIMTIGAMLGAVLSGRIADILGHRGVSFANSLYMSLGICKDFRCIMFFNSSVLLLQLC</sequence>
<dbReference type="InterPro" id="IPR036259">
    <property type="entry name" value="MFS_trans_sf"/>
</dbReference>
<feature type="transmembrane region" description="Helical" evidence="1">
    <location>
        <begin position="53"/>
        <end position="71"/>
    </location>
</feature>